<evidence type="ECO:0000313" key="4">
    <source>
        <dbReference type="Proteomes" id="UP000879542"/>
    </source>
</evidence>
<dbReference type="AlphaFoldDB" id="A0A9P3U291"/>
<dbReference type="Proteomes" id="UP000411588">
    <property type="component" value="Unassembled WGS sequence"/>
</dbReference>
<evidence type="ECO:0000313" key="3">
    <source>
        <dbReference type="Proteomes" id="UP000411588"/>
    </source>
</evidence>
<dbReference type="Proteomes" id="UP000879542">
    <property type="component" value="Unassembled WGS sequence"/>
</dbReference>
<dbReference type="InterPro" id="IPR014986">
    <property type="entry name" value="XkdN-like"/>
</dbReference>
<protein>
    <submittedName>
        <fullName evidence="2">Phage XkdN-like protein</fullName>
    </submittedName>
    <submittedName>
        <fullName evidence="1">Phage portal protein</fullName>
    </submittedName>
</protein>
<evidence type="ECO:0000313" key="1">
    <source>
        <dbReference type="EMBL" id="HBH2621772.1"/>
    </source>
</evidence>
<dbReference type="Gene3D" id="3.30.2220.30">
    <property type="match status" value="1"/>
</dbReference>
<dbReference type="RefSeq" id="WP_003425678.1">
    <property type="nucleotide sequence ID" value="NZ_BIMY01000032.1"/>
</dbReference>
<organism evidence="1 4">
    <name type="scientific">Clostridioides difficile</name>
    <name type="common">Peptoclostridium difficile</name>
    <dbReference type="NCBI Taxonomy" id="1496"/>
    <lineage>
        <taxon>Bacteria</taxon>
        <taxon>Bacillati</taxon>
        <taxon>Bacillota</taxon>
        <taxon>Clostridia</taxon>
        <taxon>Peptostreptococcales</taxon>
        <taxon>Peptostreptococcaceae</taxon>
        <taxon>Clostridioides</taxon>
    </lineage>
</organism>
<gene>
    <name evidence="1" type="ORF">KRQ00_003581</name>
    <name evidence="2" type="ORF">SAMEA1402399_03838</name>
</gene>
<dbReference type="InterPro" id="IPR038559">
    <property type="entry name" value="XkdN-like_sf"/>
</dbReference>
<reference evidence="2 3" key="2">
    <citation type="submission" date="2019-02" db="EMBL/GenBank/DDBJ databases">
        <authorList>
            <consortium name="Pathogen Informatics"/>
        </authorList>
    </citation>
    <scope>NUCLEOTIDE SEQUENCE [LARGE SCALE GENOMIC DNA]</scope>
    <source>
        <strain evidence="3">clo34</strain>
        <strain evidence="2">Clo34</strain>
    </source>
</reference>
<dbReference type="EMBL" id="DAEQIJ010000026">
    <property type="protein sequence ID" value="HBH2621772.1"/>
    <property type="molecule type" value="Genomic_DNA"/>
</dbReference>
<proteinExistence type="predicted"/>
<accession>A0A9P3U291</accession>
<dbReference type="EMBL" id="CAADAN010000021">
    <property type="protein sequence ID" value="VFD36104.1"/>
    <property type="molecule type" value="Genomic_DNA"/>
</dbReference>
<evidence type="ECO:0000313" key="2">
    <source>
        <dbReference type="EMBL" id="VFD36104.1"/>
    </source>
</evidence>
<sequence length="138" mass="15821">MNTVEKLLNMDAGKLKMPSSTFELYCKKLDDTLEIECKAIDPERFDEIRMNSMDVNSGDVENINIYELKVNTILESCPIFSNMELVKKFSAITPKELVKKLLLSGEIDKLYEEVNKVNGIDAEGDKKRQKERAKDIKN</sequence>
<name>A0A9P3U291_CLODI</name>
<reference evidence="1" key="3">
    <citation type="submission" date="2021-06" db="EMBL/GenBank/DDBJ databases">
        <authorList>
            <consortium name="NCBI Pathogen Detection Project"/>
        </authorList>
    </citation>
    <scope>NUCLEOTIDE SEQUENCE</scope>
    <source>
        <strain evidence="1">Clostridioides</strain>
    </source>
</reference>
<reference evidence="1" key="1">
    <citation type="journal article" date="2018" name="Genome Biol.">
        <title>SKESA: strategic k-mer extension for scrupulous assemblies.</title>
        <authorList>
            <person name="Souvorov A."/>
            <person name="Agarwala R."/>
            <person name="Lipman D.J."/>
        </authorList>
    </citation>
    <scope>NUCLEOTIDE SEQUENCE</scope>
    <source>
        <strain evidence="1">Clostridioides</strain>
    </source>
</reference>
<comment type="caution">
    <text evidence="1">The sequence shown here is derived from an EMBL/GenBank/DDBJ whole genome shotgun (WGS) entry which is preliminary data.</text>
</comment>
<dbReference type="Pfam" id="PF08890">
    <property type="entry name" value="Phage_TAC_5"/>
    <property type="match status" value="1"/>
</dbReference>